<proteinExistence type="inferred from homology"/>
<dbReference type="PANTHER" id="PTHR11835:SF42">
    <property type="entry name" value="ISOCITRATE DEHYDROGENASE [NAD] SUBUNIT BETA, MITOCHONDRIAL"/>
    <property type="match status" value="1"/>
</dbReference>
<feature type="non-terminal residue" evidence="5">
    <location>
        <position position="1"/>
    </location>
</feature>
<keyword evidence="6" id="KW-1185">Reference proteome</keyword>
<dbReference type="EMBL" id="CP045890">
    <property type="protein sequence ID" value="QQP56233.1"/>
    <property type="molecule type" value="Genomic_DNA"/>
</dbReference>
<dbReference type="GO" id="GO:0006102">
    <property type="term" value="P:isocitrate metabolic process"/>
    <property type="evidence" value="ECO:0007669"/>
    <property type="project" value="TreeGrafter"/>
</dbReference>
<dbReference type="SMART" id="SM01329">
    <property type="entry name" value="Iso_dh"/>
    <property type="match status" value="1"/>
</dbReference>
<dbReference type="GO" id="GO:0004449">
    <property type="term" value="F:isocitrate dehydrogenase (NAD+) activity"/>
    <property type="evidence" value="ECO:0007669"/>
    <property type="project" value="TreeGrafter"/>
</dbReference>
<evidence type="ECO:0000256" key="3">
    <source>
        <dbReference type="SAM" id="MobiDB-lite"/>
    </source>
</evidence>
<dbReference type="Pfam" id="PF00180">
    <property type="entry name" value="Iso_dh"/>
    <property type="match status" value="1"/>
</dbReference>
<gene>
    <name evidence="5" type="ORF">FKW44_000826</name>
</gene>
<feature type="domain" description="Isopropylmalate dehydrogenase-like" evidence="4">
    <location>
        <begin position="1"/>
        <end position="143"/>
    </location>
</feature>
<comment type="similarity">
    <text evidence="1">Belongs to the isocitrate and isopropylmalate dehydrogenases family.</text>
</comment>
<dbReference type="InterPro" id="IPR024084">
    <property type="entry name" value="IsoPropMal-DH-like_dom"/>
</dbReference>
<dbReference type="Proteomes" id="UP000595437">
    <property type="component" value="Chromosome 1"/>
</dbReference>
<reference evidence="6" key="1">
    <citation type="submission" date="2021-01" db="EMBL/GenBank/DDBJ databases">
        <title>Caligus Genome Assembly.</title>
        <authorList>
            <person name="Gallardo-Escarate C."/>
        </authorList>
    </citation>
    <scope>NUCLEOTIDE SEQUENCE [LARGE SCALE GENOMIC DNA]</scope>
</reference>
<dbReference type="AlphaFoldDB" id="A0A7T8KHV1"/>
<dbReference type="OrthoDB" id="10261637at2759"/>
<organism evidence="5 6">
    <name type="scientific">Caligus rogercresseyi</name>
    <name type="common">Sea louse</name>
    <dbReference type="NCBI Taxonomy" id="217165"/>
    <lineage>
        <taxon>Eukaryota</taxon>
        <taxon>Metazoa</taxon>
        <taxon>Ecdysozoa</taxon>
        <taxon>Arthropoda</taxon>
        <taxon>Crustacea</taxon>
        <taxon>Multicrustacea</taxon>
        <taxon>Hexanauplia</taxon>
        <taxon>Copepoda</taxon>
        <taxon>Siphonostomatoida</taxon>
        <taxon>Caligidae</taxon>
        <taxon>Caligus</taxon>
    </lineage>
</organism>
<name>A0A7T8KHV1_CALRO</name>
<sequence>MNKFNDYFFSAQQEISELYPNIKFEKMIVDNCTMQLVSNPHQFDVLVTPNLYGHILTNLTAGLVGGAGLVPARGATRLHGGRREKPGQSHGHAPQRLKHASTPHMNRLGDQIEGAVNKVLRTGKIKTKDIGGYATTKDFTDEVIRNLKST</sequence>
<dbReference type="Gene3D" id="3.40.718.10">
    <property type="entry name" value="Isopropylmalate Dehydrogenase"/>
    <property type="match status" value="1"/>
</dbReference>
<accession>A0A7T8KHV1</accession>
<keyword evidence="2" id="KW-0816">Tricarboxylic acid cycle</keyword>
<evidence type="ECO:0000313" key="6">
    <source>
        <dbReference type="Proteomes" id="UP000595437"/>
    </source>
</evidence>
<dbReference type="GO" id="GO:0006099">
    <property type="term" value="P:tricarboxylic acid cycle"/>
    <property type="evidence" value="ECO:0007669"/>
    <property type="project" value="UniProtKB-KW"/>
</dbReference>
<feature type="region of interest" description="Disordered" evidence="3">
    <location>
        <begin position="77"/>
        <end position="102"/>
    </location>
</feature>
<protein>
    <submittedName>
        <fullName evidence="5">CG6439 CG6439PAlike</fullName>
    </submittedName>
</protein>
<evidence type="ECO:0000256" key="2">
    <source>
        <dbReference type="ARBA" id="ARBA00022532"/>
    </source>
</evidence>
<dbReference type="SUPFAM" id="SSF53659">
    <property type="entry name" value="Isocitrate/Isopropylmalate dehydrogenase-like"/>
    <property type="match status" value="1"/>
</dbReference>
<dbReference type="PANTHER" id="PTHR11835">
    <property type="entry name" value="DECARBOXYLATING DEHYDROGENASES-ISOCITRATE, ISOPROPYLMALATE, TARTRATE"/>
    <property type="match status" value="1"/>
</dbReference>
<evidence type="ECO:0000313" key="5">
    <source>
        <dbReference type="EMBL" id="QQP56233.1"/>
    </source>
</evidence>
<dbReference type="GO" id="GO:0005739">
    <property type="term" value="C:mitochondrion"/>
    <property type="evidence" value="ECO:0007669"/>
    <property type="project" value="TreeGrafter"/>
</dbReference>
<evidence type="ECO:0000259" key="4">
    <source>
        <dbReference type="SMART" id="SM01329"/>
    </source>
</evidence>
<evidence type="ECO:0000256" key="1">
    <source>
        <dbReference type="ARBA" id="ARBA00007769"/>
    </source>
</evidence>